<accession>A0A0D6EV07</accession>
<gene>
    <name evidence="1" type="ORF">BN1208_0559</name>
</gene>
<evidence type="ECO:0000313" key="1">
    <source>
        <dbReference type="EMBL" id="CEZ19447.1"/>
    </source>
</evidence>
<proteinExistence type="predicted"/>
<organism evidence="1 2">
    <name type="scientific">Candidatus Methylopumilus planktonicus</name>
    <dbReference type="NCBI Taxonomy" id="1581557"/>
    <lineage>
        <taxon>Bacteria</taxon>
        <taxon>Pseudomonadati</taxon>
        <taxon>Pseudomonadota</taxon>
        <taxon>Betaproteobacteria</taxon>
        <taxon>Nitrosomonadales</taxon>
        <taxon>Methylophilaceae</taxon>
        <taxon>Candidatus Methylopumilus</taxon>
    </lineage>
</organism>
<keyword evidence="2" id="KW-1185">Reference proteome</keyword>
<evidence type="ECO:0000313" key="2">
    <source>
        <dbReference type="Proteomes" id="UP000064007"/>
    </source>
</evidence>
<protein>
    <submittedName>
        <fullName evidence="1">Uncharacterized protein</fullName>
    </submittedName>
</protein>
<dbReference type="RefSeq" id="WP_046487712.1">
    <property type="nucleotide sequence ID" value="NZ_LN827929.1"/>
</dbReference>
<dbReference type="EMBL" id="LN827929">
    <property type="protein sequence ID" value="CEZ19447.1"/>
    <property type="molecule type" value="Genomic_DNA"/>
</dbReference>
<dbReference type="Proteomes" id="UP000064007">
    <property type="component" value="Chromosome 1"/>
</dbReference>
<dbReference type="KEGG" id="mbat:BN1208_0559"/>
<name>A0A0D6EV07_9PROT</name>
<reference evidence="2" key="1">
    <citation type="submission" date="2014-12" db="EMBL/GenBank/DDBJ databases">
        <authorList>
            <person name="Salcher M.M."/>
        </authorList>
    </citation>
    <scope>NUCLEOTIDE SEQUENCE [LARGE SCALE GENOMIC DNA]</scope>
    <source>
        <strain evidence="2">MMS-10A-171</strain>
    </source>
</reference>
<dbReference type="AlphaFoldDB" id="A0A0D6EV07"/>
<dbReference type="HOGENOM" id="CLU_152496_0_0_4"/>
<sequence length="140" mass="15993">MARKITILIGVIGILLAAYFRANFTAGDDRGAAGPRTFLQEKGDMCTGVAENAVANREAIVEFQKYEILSDKILIMERCMDENGFEVHSQWSNQMKSVIQIKATTEKISEEEAEETLRRKAMFDFFSKEQKVTYWQAKKK</sequence>